<keyword evidence="16" id="KW-0539">Nucleus</keyword>
<evidence type="ECO:0000256" key="4">
    <source>
        <dbReference type="ARBA" id="ARBA00004658"/>
    </source>
</evidence>
<evidence type="ECO:0000256" key="5">
    <source>
        <dbReference type="ARBA" id="ARBA00005019"/>
    </source>
</evidence>
<dbReference type="OrthoDB" id="422187at2759"/>
<dbReference type="PANTHER" id="PTHR12039">
    <property type="entry name" value="NICOTINAMIDE MONONUCLEOTIDE ADENYLYLTRANSFERASE"/>
    <property type="match status" value="1"/>
</dbReference>
<protein>
    <recommendedName>
        <fullName evidence="20">Nicotinamide-nucleotide adenylyltransferase</fullName>
        <ecNumber evidence="20">2.7.7.1</ecNumber>
        <ecNumber evidence="20">2.7.7.18</ecNumber>
    </recommendedName>
</protein>
<evidence type="ECO:0000256" key="16">
    <source>
        <dbReference type="ARBA" id="ARBA00023242"/>
    </source>
</evidence>
<evidence type="ECO:0000256" key="14">
    <source>
        <dbReference type="ARBA" id="ARBA00022842"/>
    </source>
</evidence>
<comment type="catalytic activity">
    <reaction evidence="18">
        <text>beta-nicotinamide D-ribonucleotide + ATP + H(+) = diphosphate + NAD(+)</text>
        <dbReference type="Rhea" id="RHEA:21360"/>
        <dbReference type="ChEBI" id="CHEBI:14649"/>
        <dbReference type="ChEBI" id="CHEBI:15378"/>
        <dbReference type="ChEBI" id="CHEBI:30616"/>
        <dbReference type="ChEBI" id="CHEBI:33019"/>
        <dbReference type="ChEBI" id="CHEBI:57540"/>
        <dbReference type="EC" id="2.7.7.1"/>
    </reaction>
    <physiologicalReaction direction="left-to-right" evidence="18">
        <dbReference type="Rhea" id="RHEA:21361"/>
    </physiologicalReaction>
    <physiologicalReaction direction="right-to-left" evidence="18">
        <dbReference type="Rhea" id="RHEA:21362"/>
    </physiologicalReaction>
</comment>
<dbReference type="GO" id="GO:0004515">
    <property type="term" value="F:nicotinate-nucleotide adenylyltransferase activity"/>
    <property type="evidence" value="ECO:0007669"/>
    <property type="project" value="UniProtKB-EC"/>
</dbReference>
<keyword evidence="23" id="KW-1185">Reference proteome</keyword>
<comment type="pathway">
    <text evidence="4 20">Cofactor biosynthesis; NAD(+) biosynthesis; NAD(+) from nicotinamide D-ribonucleotide: step 1/1.</text>
</comment>
<dbReference type="OMA" id="HIVHEWI"/>
<comment type="pathway">
    <text evidence="5">Cofactor biosynthesis; NAD(+) biosynthesis; deamido-NAD(+) from nicotinate D-ribonucleotide: step 1/1.</text>
</comment>
<evidence type="ECO:0000256" key="3">
    <source>
        <dbReference type="ARBA" id="ARBA00004123"/>
    </source>
</evidence>
<dbReference type="GO" id="GO:0005634">
    <property type="term" value="C:nucleus"/>
    <property type="evidence" value="ECO:0007669"/>
    <property type="project" value="UniProtKB-SubCell"/>
</dbReference>
<dbReference type="InterPro" id="IPR014729">
    <property type="entry name" value="Rossmann-like_a/b/a_fold"/>
</dbReference>
<dbReference type="PANTHER" id="PTHR12039:SF21">
    <property type="entry name" value="NICOTINAMIDE_NICOTINIC ACID MONONUCLEOTIDE ADENYLYLTRANSFERASE 1"/>
    <property type="match status" value="1"/>
</dbReference>
<keyword evidence="8 20" id="KW-0662">Pyridine nucleotide biosynthesis</keyword>
<evidence type="ECO:0000259" key="21">
    <source>
        <dbReference type="Pfam" id="PF01467"/>
    </source>
</evidence>
<keyword evidence="15 20" id="KW-0520">NAD</keyword>
<organism evidence="22 23">
    <name type="scientific">Scyliorhinus torazame</name>
    <name type="common">Cloudy catshark</name>
    <name type="synonym">Catulus torazame</name>
    <dbReference type="NCBI Taxonomy" id="75743"/>
    <lineage>
        <taxon>Eukaryota</taxon>
        <taxon>Metazoa</taxon>
        <taxon>Chordata</taxon>
        <taxon>Craniata</taxon>
        <taxon>Vertebrata</taxon>
        <taxon>Chondrichthyes</taxon>
        <taxon>Elasmobranchii</taxon>
        <taxon>Galeomorphii</taxon>
        <taxon>Galeoidea</taxon>
        <taxon>Carcharhiniformes</taxon>
        <taxon>Scyliorhinidae</taxon>
        <taxon>Scyliorhinus</taxon>
    </lineage>
</organism>
<dbReference type="EC" id="2.7.7.18" evidence="20"/>
<evidence type="ECO:0000256" key="1">
    <source>
        <dbReference type="ARBA" id="ARBA00001946"/>
    </source>
</evidence>
<dbReference type="InterPro" id="IPR005248">
    <property type="entry name" value="NadD/NMNAT"/>
</dbReference>
<evidence type="ECO:0000256" key="9">
    <source>
        <dbReference type="ARBA" id="ARBA00022679"/>
    </source>
</evidence>
<evidence type="ECO:0000256" key="17">
    <source>
        <dbReference type="ARBA" id="ARBA00048514"/>
    </source>
</evidence>
<dbReference type="Gene3D" id="3.40.50.620">
    <property type="entry name" value="HUPs"/>
    <property type="match status" value="1"/>
</dbReference>
<dbReference type="Proteomes" id="UP000288216">
    <property type="component" value="Unassembled WGS sequence"/>
</dbReference>
<dbReference type="GO" id="GO:0009435">
    <property type="term" value="P:NAD+ biosynthetic process"/>
    <property type="evidence" value="ECO:0007669"/>
    <property type="project" value="UniProtKB-UniPathway"/>
</dbReference>
<accession>A0A401PPF6</accession>
<name>A0A401PPF6_SCYTO</name>
<feature type="non-terminal residue" evidence="22">
    <location>
        <position position="1"/>
    </location>
</feature>
<evidence type="ECO:0000256" key="8">
    <source>
        <dbReference type="ARBA" id="ARBA00022642"/>
    </source>
</evidence>
<dbReference type="AlphaFoldDB" id="A0A401PPF6"/>
<keyword evidence="13 20" id="KW-0067">ATP-binding</keyword>
<dbReference type="GO" id="GO:0000309">
    <property type="term" value="F:nicotinamide-nucleotide adenylyltransferase activity"/>
    <property type="evidence" value="ECO:0007669"/>
    <property type="project" value="UniProtKB-EC"/>
</dbReference>
<keyword evidence="10 20" id="KW-0548">Nucleotidyltransferase</keyword>
<evidence type="ECO:0000256" key="12">
    <source>
        <dbReference type="ARBA" id="ARBA00022833"/>
    </source>
</evidence>
<dbReference type="InterPro" id="IPR004821">
    <property type="entry name" value="Cyt_trans-like"/>
</dbReference>
<dbReference type="STRING" id="75743.A0A401PPF6"/>
<feature type="domain" description="Cytidyltransferase-like" evidence="21">
    <location>
        <begin position="24"/>
        <end position="233"/>
    </location>
</feature>
<keyword evidence="12" id="KW-0862">Zinc</keyword>
<comment type="subunit">
    <text evidence="19">Homohexamer. Interacts with ADPRT/PARP1.</text>
</comment>
<dbReference type="Pfam" id="PF01467">
    <property type="entry name" value="CTP_transf_like"/>
    <property type="match status" value="1"/>
</dbReference>
<dbReference type="NCBIfam" id="TIGR00482">
    <property type="entry name" value="nicotinate (nicotinamide) nucleotide adenylyltransferase"/>
    <property type="match status" value="1"/>
</dbReference>
<reference evidence="22 23" key="1">
    <citation type="journal article" date="2018" name="Nat. Ecol. Evol.">
        <title>Shark genomes provide insights into elasmobranch evolution and the origin of vertebrates.</title>
        <authorList>
            <person name="Hara Y"/>
            <person name="Yamaguchi K"/>
            <person name="Onimaru K"/>
            <person name="Kadota M"/>
            <person name="Koyanagi M"/>
            <person name="Keeley SD"/>
            <person name="Tatsumi K"/>
            <person name="Tanaka K"/>
            <person name="Motone F"/>
            <person name="Kageyama Y"/>
            <person name="Nozu R"/>
            <person name="Adachi N"/>
            <person name="Nishimura O"/>
            <person name="Nakagawa R"/>
            <person name="Tanegashima C"/>
            <person name="Kiyatake I"/>
            <person name="Matsumoto R"/>
            <person name="Murakumo K"/>
            <person name="Nishida K"/>
            <person name="Terakita A"/>
            <person name="Kuratani S"/>
            <person name="Sato K"/>
            <person name="Hyodo S Kuraku.S."/>
        </authorList>
    </citation>
    <scope>NUCLEOTIDE SEQUENCE [LARGE SCALE GENOMIC DNA]</scope>
</reference>
<comment type="subcellular location">
    <subcellularLocation>
        <location evidence="3">Nucleus</location>
    </subcellularLocation>
</comment>
<evidence type="ECO:0000256" key="13">
    <source>
        <dbReference type="ARBA" id="ARBA00022840"/>
    </source>
</evidence>
<sequence length="280" mass="32181">KSLLRHACKPVMEEASCRTEVVLLACGSFNPITNMHLRMFELARDYLHETGKYTVIKGIISPVGDGYKKKGLIEAEYRLAMVKMATESSDWVTLSSWESQQEEWVETAKVLRYHYENLENLSNNEKKNATHRKKAKKRKIEEKNETSLVAKDAPKLMLLCGADVVESFSIPNLWKKEDIEEIVGRFGVVCISRLGSSVEKCIYESDIIWKFRTNVHLVTEWITNDISATKVRRALRRGQSVKYVIPDSVTEYIQKHSLYDPCSEDKNANVILAPFQRYAK</sequence>
<comment type="caution">
    <text evidence="22">The sequence shown here is derived from an EMBL/GenBank/DDBJ whole genome shotgun (WGS) entry which is preliminary data.</text>
</comment>
<evidence type="ECO:0000256" key="19">
    <source>
        <dbReference type="ARBA" id="ARBA00064648"/>
    </source>
</evidence>
<comment type="catalytic activity">
    <reaction evidence="17">
        <text>nicotinate beta-D-ribonucleotide + ATP + H(+) = deamido-NAD(+) + diphosphate</text>
        <dbReference type="Rhea" id="RHEA:22860"/>
        <dbReference type="ChEBI" id="CHEBI:15378"/>
        <dbReference type="ChEBI" id="CHEBI:30616"/>
        <dbReference type="ChEBI" id="CHEBI:33019"/>
        <dbReference type="ChEBI" id="CHEBI:57502"/>
        <dbReference type="ChEBI" id="CHEBI:58437"/>
        <dbReference type="EC" id="2.7.7.18"/>
    </reaction>
    <physiologicalReaction direction="left-to-right" evidence="17">
        <dbReference type="Rhea" id="RHEA:22861"/>
    </physiologicalReaction>
    <physiologicalReaction direction="right-to-left" evidence="17">
        <dbReference type="Rhea" id="RHEA:22862"/>
    </physiologicalReaction>
</comment>
<keyword evidence="11 20" id="KW-0547">Nucleotide-binding</keyword>
<dbReference type="CDD" id="cd09286">
    <property type="entry name" value="NMNAT_Eukarya"/>
    <property type="match status" value="1"/>
</dbReference>
<evidence type="ECO:0000256" key="15">
    <source>
        <dbReference type="ARBA" id="ARBA00023027"/>
    </source>
</evidence>
<keyword evidence="14" id="KW-0460">Magnesium</keyword>
<dbReference type="InterPro" id="IPR051182">
    <property type="entry name" value="Euk_NMN_adenylyltrnsfrase"/>
</dbReference>
<proteinExistence type="inferred from homology"/>
<comment type="cofactor">
    <cofactor evidence="2">
        <name>Zn(2+)</name>
        <dbReference type="ChEBI" id="CHEBI:29105"/>
    </cofactor>
</comment>
<evidence type="ECO:0000256" key="7">
    <source>
        <dbReference type="ARBA" id="ARBA00022553"/>
    </source>
</evidence>
<dbReference type="GO" id="GO:0005524">
    <property type="term" value="F:ATP binding"/>
    <property type="evidence" value="ECO:0007669"/>
    <property type="project" value="UniProtKB-KW"/>
</dbReference>
<dbReference type="InterPro" id="IPR045094">
    <property type="entry name" value="NMNAT_euk"/>
</dbReference>
<evidence type="ECO:0000313" key="23">
    <source>
        <dbReference type="Proteomes" id="UP000288216"/>
    </source>
</evidence>
<evidence type="ECO:0000313" key="22">
    <source>
        <dbReference type="EMBL" id="GCB75024.1"/>
    </source>
</evidence>
<evidence type="ECO:0000256" key="10">
    <source>
        <dbReference type="ARBA" id="ARBA00022695"/>
    </source>
</evidence>
<evidence type="ECO:0000256" key="20">
    <source>
        <dbReference type="RuleBase" id="RU362021"/>
    </source>
</evidence>
<evidence type="ECO:0000256" key="2">
    <source>
        <dbReference type="ARBA" id="ARBA00001947"/>
    </source>
</evidence>
<dbReference type="EC" id="2.7.7.1" evidence="20"/>
<comment type="cofactor">
    <cofactor evidence="1">
        <name>Mg(2+)</name>
        <dbReference type="ChEBI" id="CHEBI:18420"/>
    </cofactor>
</comment>
<gene>
    <name evidence="22" type="ORF">scyTo_0020868</name>
</gene>
<keyword evidence="9 20" id="KW-0808">Transferase</keyword>
<keyword evidence="7" id="KW-0597">Phosphoprotein</keyword>
<dbReference type="EMBL" id="BFAA01017516">
    <property type="protein sequence ID" value="GCB75024.1"/>
    <property type="molecule type" value="Genomic_DNA"/>
</dbReference>
<dbReference type="FunFam" id="3.40.50.620:FF:000101">
    <property type="entry name" value="Nicotinamide-nucleotide adenylyltransferase"/>
    <property type="match status" value="1"/>
</dbReference>
<evidence type="ECO:0000256" key="18">
    <source>
        <dbReference type="ARBA" id="ARBA00048969"/>
    </source>
</evidence>
<evidence type="ECO:0000256" key="11">
    <source>
        <dbReference type="ARBA" id="ARBA00022741"/>
    </source>
</evidence>
<dbReference type="SUPFAM" id="SSF52374">
    <property type="entry name" value="Nucleotidylyl transferase"/>
    <property type="match status" value="1"/>
</dbReference>
<dbReference type="UniPathway" id="UPA00253">
    <property type="reaction ID" value="UER00332"/>
</dbReference>
<comment type="similarity">
    <text evidence="6 20">Belongs to the eukaryotic NMN adenylyltransferase family.</text>
</comment>
<evidence type="ECO:0000256" key="6">
    <source>
        <dbReference type="ARBA" id="ARBA00007064"/>
    </source>
</evidence>